<sequence length="49" mass="5111">MEVVRVDARCSGLDPGFDRVLVDVPCTGLGRCAVGRRPAGGASPPTSRR</sequence>
<evidence type="ECO:0000259" key="2">
    <source>
        <dbReference type="PROSITE" id="PS51686"/>
    </source>
</evidence>
<feature type="binding site" evidence="1">
    <location>
        <position position="23"/>
    </location>
    <ligand>
        <name>S-adenosyl-L-methionine</name>
        <dbReference type="ChEBI" id="CHEBI:59789"/>
    </ligand>
</feature>
<keyword evidence="1" id="KW-0949">S-adenosyl-L-methionine</keyword>
<evidence type="ECO:0000256" key="1">
    <source>
        <dbReference type="PROSITE-ProRule" id="PRU01023"/>
    </source>
</evidence>
<dbReference type="GO" id="GO:0003723">
    <property type="term" value="F:RNA binding"/>
    <property type="evidence" value="ECO:0007669"/>
    <property type="project" value="UniProtKB-UniRule"/>
</dbReference>
<dbReference type="GO" id="GO:0008168">
    <property type="term" value="F:methyltransferase activity"/>
    <property type="evidence" value="ECO:0007669"/>
    <property type="project" value="UniProtKB-KW"/>
</dbReference>
<keyword evidence="1 3" id="KW-0808">Transferase</keyword>
<dbReference type="PROSITE" id="PS01153">
    <property type="entry name" value="NOL1_NOP2_SUN"/>
    <property type="match status" value="1"/>
</dbReference>
<dbReference type="PROSITE" id="PS51686">
    <property type="entry name" value="SAM_MT_RSMB_NOP"/>
    <property type="match status" value="1"/>
</dbReference>
<reference evidence="3" key="1">
    <citation type="submission" date="2014-01" db="EMBL/GenBank/DDBJ databases">
        <authorList>
            <person name="Brown-Elliot B."/>
            <person name="Wallace R."/>
            <person name="Lenaerts A."/>
            <person name="Ordway D."/>
            <person name="DeGroote M.A."/>
            <person name="Parker T."/>
            <person name="Sizemore C."/>
            <person name="Tallon L.J."/>
            <person name="Sadzewicz L.K."/>
            <person name="Sengamalay N."/>
            <person name="Fraser C.M."/>
            <person name="Hine E."/>
            <person name="Shefchek K.A."/>
            <person name="Das S.P."/>
            <person name="Tettelin H."/>
        </authorList>
    </citation>
    <scope>NUCLEOTIDE SEQUENCE [LARGE SCALE GENOMIC DNA]</scope>
    <source>
        <strain evidence="3">4042</strain>
    </source>
</reference>
<dbReference type="GO" id="GO:0032259">
    <property type="term" value="P:methylation"/>
    <property type="evidence" value="ECO:0007669"/>
    <property type="project" value="UniProtKB-KW"/>
</dbReference>
<proteinExistence type="inferred from homology"/>
<comment type="caution">
    <text evidence="1">Lacks conserved residue(s) required for the propagation of feature annotation.</text>
</comment>
<comment type="caution">
    <text evidence="3">The sequence shown here is derived from an EMBL/GenBank/DDBJ whole genome shotgun (WGS) entry which is preliminary data.</text>
</comment>
<comment type="similarity">
    <text evidence="1">Belongs to the class I-like SAM-binding methyltransferase superfamily. RsmB/NOP family.</text>
</comment>
<dbReference type="InterPro" id="IPR018314">
    <property type="entry name" value="RsmB/NOL1/NOP2-like_CS"/>
</dbReference>
<accession>X7ZIV4</accession>
<dbReference type="EC" id="2.1.1.-" evidence="3"/>
<dbReference type="EMBL" id="JAOB01000075">
    <property type="protein sequence ID" value="EUA18520.1"/>
    <property type="molecule type" value="Genomic_DNA"/>
</dbReference>
<gene>
    <name evidence="3" type="ORF">I553_3677</name>
</gene>
<feature type="binding site" evidence="1">
    <location>
        <position position="7"/>
    </location>
    <ligand>
        <name>S-adenosyl-L-methionine</name>
        <dbReference type="ChEBI" id="CHEBI:59789"/>
    </ligand>
</feature>
<organism evidence="3">
    <name type="scientific">Mycobacterium xenopi 4042</name>
    <dbReference type="NCBI Taxonomy" id="1299334"/>
    <lineage>
        <taxon>Bacteria</taxon>
        <taxon>Bacillati</taxon>
        <taxon>Actinomycetota</taxon>
        <taxon>Actinomycetes</taxon>
        <taxon>Mycobacteriales</taxon>
        <taxon>Mycobacteriaceae</taxon>
        <taxon>Mycobacterium</taxon>
    </lineage>
</organism>
<dbReference type="PATRIC" id="fig|1299334.3.peg.8065"/>
<dbReference type="AlphaFoldDB" id="X7ZIV4"/>
<dbReference type="InterPro" id="IPR001678">
    <property type="entry name" value="MeTrfase_RsmB-F_NOP2_dom"/>
</dbReference>
<evidence type="ECO:0000313" key="3">
    <source>
        <dbReference type="EMBL" id="EUA18520.1"/>
    </source>
</evidence>
<keyword evidence="1 3" id="KW-0489">Methyltransferase</keyword>
<protein>
    <submittedName>
        <fullName evidence="3">Ribosomal RNA small subunit methyltransferase B domain protein</fullName>
        <ecNumber evidence="3">2.1.1.-</ecNumber>
    </submittedName>
</protein>
<feature type="domain" description="SAM-dependent MTase RsmB/NOP-type" evidence="2">
    <location>
        <begin position="1"/>
        <end position="49"/>
    </location>
</feature>
<keyword evidence="1" id="KW-0694">RNA-binding</keyword>
<name>X7ZIV4_MYCXE</name>